<organism evidence="2 3">
    <name type="scientific">Legionella massiliensis</name>
    <dbReference type="NCBI Taxonomy" id="1034943"/>
    <lineage>
        <taxon>Bacteria</taxon>
        <taxon>Pseudomonadati</taxon>
        <taxon>Pseudomonadota</taxon>
        <taxon>Gammaproteobacteria</taxon>
        <taxon>Legionellales</taxon>
        <taxon>Legionellaceae</taxon>
        <taxon>Legionella</taxon>
    </lineage>
</organism>
<dbReference type="AlphaFoldDB" id="A0A078KUL6"/>
<evidence type="ECO:0000313" key="2">
    <source>
        <dbReference type="EMBL" id="CDZ76731.1"/>
    </source>
</evidence>
<keyword evidence="3" id="KW-1185">Reference proteome</keyword>
<dbReference type="STRING" id="1034943.BN59_01006"/>
<proteinExistence type="predicted"/>
<name>A0A078KUL6_9GAMM</name>
<protein>
    <submittedName>
        <fullName evidence="2">Uncharacterized protein</fullName>
    </submittedName>
</protein>
<feature type="region of interest" description="Disordered" evidence="1">
    <location>
        <begin position="1"/>
        <end position="23"/>
    </location>
</feature>
<gene>
    <name evidence="2" type="ORF">BN59_01006</name>
</gene>
<dbReference type="Proteomes" id="UP000044071">
    <property type="component" value="Unassembled WGS sequence"/>
</dbReference>
<reference evidence="2 3" key="1">
    <citation type="submission" date="2014-06" db="EMBL/GenBank/DDBJ databases">
        <authorList>
            <person name="Urmite Genomes Urmite Genomes"/>
        </authorList>
    </citation>
    <scope>NUCLEOTIDE SEQUENCE [LARGE SCALE GENOMIC DNA]</scope>
</reference>
<dbReference type="EMBL" id="CCSB01000001">
    <property type="protein sequence ID" value="CDZ76731.1"/>
    <property type="molecule type" value="Genomic_DNA"/>
</dbReference>
<accession>A0A078KUL6</accession>
<sequence>MFHSKNSRRLSVPKGVRHVERRETSPECSTVLIPEIPHYVRDDGVKRLGRSVRRPLGTISCYCVRNDVTYCLGENNYL</sequence>
<evidence type="ECO:0000313" key="3">
    <source>
        <dbReference type="Proteomes" id="UP000044071"/>
    </source>
</evidence>
<evidence type="ECO:0000256" key="1">
    <source>
        <dbReference type="SAM" id="MobiDB-lite"/>
    </source>
</evidence>